<keyword evidence="2" id="KW-1185">Reference proteome</keyword>
<evidence type="ECO:0000313" key="3">
    <source>
        <dbReference type="WBParaSite" id="ACOC_0000698201-mRNA-1"/>
    </source>
</evidence>
<dbReference type="EMBL" id="UYYA01003994">
    <property type="protein sequence ID" value="VDM58568.1"/>
    <property type="molecule type" value="Genomic_DNA"/>
</dbReference>
<dbReference type="WBParaSite" id="ACOC_0000698201-mRNA-1">
    <property type="protein sequence ID" value="ACOC_0000698201-mRNA-1"/>
    <property type="gene ID" value="ACOC_0000698201"/>
</dbReference>
<gene>
    <name evidence="1" type="ORF">ACOC_LOCUS6983</name>
</gene>
<sequence length="80" mass="8461">MRTNNSHPLAANISGYDDENGGNVTYVAAGTAPVSSTSDDLPPSSAQELYSQKGTIPILLTDGKVVETQEMAQKDKMSFV</sequence>
<dbReference type="Proteomes" id="UP000267027">
    <property type="component" value="Unassembled WGS sequence"/>
</dbReference>
<protein>
    <submittedName>
        <fullName evidence="3">Late endosomal/lysosomal adaptor and MAPK and MTOR activator 1</fullName>
    </submittedName>
</protein>
<evidence type="ECO:0000313" key="1">
    <source>
        <dbReference type="EMBL" id="VDM58568.1"/>
    </source>
</evidence>
<dbReference type="OrthoDB" id="5826239at2759"/>
<proteinExistence type="predicted"/>
<reference evidence="1 2" key="2">
    <citation type="submission" date="2018-11" db="EMBL/GenBank/DDBJ databases">
        <authorList>
            <consortium name="Pathogen Informatics"/>
        </authorList>
    </citation>
    <scope>NUCLEOTIDE SEQUENCE [LARGE SCALE GENOMIC DNA]</scope>
    <source>
        <strain evidence="1 2">Costa Rica</strain>
    </source>
</reference>
<dbReference type="AlphaFoldDB" id="A0A0R3PP87"/>
<evidence type="ECO:0000313" key="2">
    <source>
        <dbReference type="Proteomes" id="UP000267027"/>
    </source>
</evidence>
<accession>A0A0R3PP87</accession>
<organism evidence="3">
    <name type="scientific">Angiostrongylus costaricensis</name>
    <name type="common">Nematode worm</name>
    <dbReference type="NCBI Taxonomy" id="334426"/>
    <lineage>
        <taxon>Eukaryota</taxon>
        <taxon>Metazoa</taxon>
        <taxon>Ecdysozoa</taxon>
        <taxon>Nematoda</taxon>
        <taxon>Chromadorea</taxon>
        <taxon>Rhabditida</taxon>
        <taxon>Rhabditina</taxon>
        <taxon>Rhabditomorpha</taxon>
        <taxon>Strongyloidea</taxon>
        <taxon>Metastrongylidae</taxon>
        <taxon>Angiostrongylus</taxon>
    </lineage>
</organism>
<name>A0A0R3PP87_ANGCS</name>
<reference evidence="3" key="1">
    <citation type="submission" date="2017-02" db="UniProtKB">
        <authorList>
            <consortium name="WormBaseParasite"/>
        </authorList>
    </citation>
    <scope>IDENTIFICATION</scope>
</reference>